<evidence type="ECO:0000256" key="2">
    <source>
        <dbReference type="SAM" id="SignalP"/>
    </source>
</evidence>
<evidence type="ECO:0000256" key="1">
    <source>
        <dbReference type="SAM" id="MobiDB-lite"/>
    </source>
</evidence>
<evidence type="ECO:0000259" key="4">
    <source>
        <dbReference type="Pfam" id="PF20009"/>
    </source>
</evidence>
<evidence type="ECO:0000313" key="5">
    <source>
        <dbReference type="EMBL" id="UTZ27972.1"/>
    </source>
</evidence>
<dbReference type="InterPro" id="IPR032295">
    <property type="entry name" value="DUF4842"/>
</dbReference>
<feature type="signal peptide" evidence="2">
    <location>
        <begin position="1"/>
        <end position="22"/>
    </location>
</feature>
<feature type="compositionally biased region" description="Polar residues" evidence="1">
    <location>
        <begin position="682"/>
        <end position="703"/>
    </location>
</feature>
<gene>
    <name evidence="5" type="ORF">HB761_15310</name>
</gene>
<sequence>MIAKYNITLACLLGVISPNVMSETVDLDFSNHQEATDGTDAQLGPSYSGADMHFINVGTHDGKTIDAKVSSNTFGDATFLFHTPNYKQTTSSEPNGDIGFLYTVNSAGSAGLVYKFEFFDGTGALSGTFSVPYVIPEFEFIGYDIDGESVQSEQLRVFKSEGFYSYQTGTAAASLTAVEEADGSVLFTGPGTNFDEANTSGAVKLVYKNSSTVTLQFETETSASSPFPNAIFSAFDGNWELSGFTNPTETNDEFDFGDAPDSYGTLLANNGAQHAVTTSLFMGSSIDAESDGQPNAASTGDDFDALGDDDDGVTLLTNFEKGLDSLINVTVVGTGYLQGWADWDMNGSFDADEQIILNHAVTTGANVVPVRVNDDALIGNVQTRFRVSSLVNLPSDGYAGDGEVEDYVFDVTDPGTTIQTSDYYTAAFEDNWPEMGDFDLNDVVTYYRSKLVIKDGNVLRFDIEGTVTAYGASYKNGLAWKLEGFSESDVNLDTARVTKNGVTRSNISPFTGEDKSVASPGGDLVVVASTNLKGDIPINPECGFHRTNPSCSLSLESTEMTFSISLPFKSGSEPSVSSFPTLSGFDPFIFAGGGYHGDSFTTPPGKDIEIHTADFAPTSRGTSVSGFYGTADDDSDPATSKYYRTSGNLPWGIIIPSSWNHPSEYIDVSIAYPDFAEWAESGGSSKPTWYNNPDASNTWTTAD</sequence>
<dbReference type="Pfam" id="PF16130">
    <property type="entry name" value="DUF4842"/>
    <property type="match status" value="1"/>
</dbReference>
<dbReference type="AlphaFoldDB" id="A0AAE9N1S9"/>
<keyword evidence="2" id="KW-0732">Signal</keyword>
<dbReference type="Proteomes" id="UP001058687">
    <property type="component" value="Chromosome 1"/>
</dbReference>
<dbReference type="EMBL" id="CP050467">
    <property type="protein sequence ID" value="UTZ27972.1"/>
    <property type="molecule type" value="Genomic_DNA"/>
</dbReference>
<evidence type="ECO:0000313" key="6">
    <source>
        <dbReference type="Proteomes" id="UP001058687"/>
    </source>
</evidence>
<organism evidence="5 6">
    <name type="scientific">Vibrio campbellii</name>
    <dbReference type="NCBI Taxonomy" id="680"/>
    <lineage>
        <taxon>Bacteria</taxon>
        <taxon>Pseudomonadati</taxon>
        <taxon>Pseudomonadota</taxon>
        <taxon>Gammaproteobacteria</taxon>
        <taxon>Vibrionales</taxon>
        <taxon>Vibrionaceae</taxon>
        <taxon>Vibrio</taxon>
    </lineage>
</organism>
<name>A0AAE9N1S9_9VIBR</name>
<dbReference type="Pfam" id="PF20009">
    <property type="entry name" value="GEVED"/>
    <property type="match status" value="1"/>
</dbReference>
<dbReference type="InterPro" id="IPR045474">
    <property type="entry name" value="GEVED"/>
</dbReference>
<feature type="chain" id="PRO_5042118161" evidence="2">
    <location>
        <begin position="23"/>
        <end position="703"/>
    </location>
</feature>
<evidence type="ECO:0000259" key="3">
    <source>
        <dbReference type="Pfam" id="PF16130"/>
    </source>
</evidence>
<feature type="domain" description="DUF4842" evidence="3">
    <location>
        <begin position="456"/>
        <end position="690"/>
    </location>
</feature>
<reference evidence="5" key="1">
    <citation type="submission" date="2020-03" db="EMBL/GenBank/DDBJ databases">
        <title>Five strains of Vibrio campbellii isolated from Mariana Trench.</title>
        <authorList>
            <person name="Liang J."/>
            <person name="Zhang X.-H."/>
        </authorList>
    </citation>
    <scope>NUCLEOTIDE SEQUENCE</scope>
    <source>
        <strain evidence="5">LJC014</strain>
    </source>
</reference>
<accession>A0AAE9N1S9</accession>
<feature type="domain" description="GEVED" evidence="4">
    <location>
        <begin position="336"/>
        <end position="409"/>
    </location>
</feature>
<dbReference type="InterPro" id="IPR031025">
    <property type="entry name" value="LruC_dom"/>
</dbReference>
<dbReference type="NCBIfam" id="TIGR04456">
    <property type="entry name" value="LruC_dom"/>
    <property type="match status" value="1"/>
</dbReference>
<protein>
    <submittedName>
        <fullName evidence="5">LruC domain-containing protein</fullName>
    </submittedName>
</protein>
<feature type="region of interest" description="Disordered" evidence="1">
    <location>
        <begin position="681"/>
        <end position="703"/>
    </location>
</feature>
<proteinExistence type="predicted"/>